<dbReference type="PANTHER" id="PTHR47988">
    <property type="entry name" value="SOMATIC EMBRYOGENESIS RECEPTOR KINASE 1"/>
    <property type="match status" value="1"/>
</dbReference>
<dbReference type="InterPro" id="IPR032675">
    <property type="entry name" value="LRR_dom_sf"/>
</dbReference>
<dbReference type="InterPro" id="IPR013210">
    <property type="entry name" value="LRR_N_plant-typ"/>
</dbReference>
<gene>
    <name evidence="5" type="ORF">V8G54_032711</name>
</gene>
<dbReference type="EMBL" id="CP144691">
    <property type="protein sequence ID" value="WVY93623.1"/>
    <property type="molecule type" value="Genomic_DNA"/>
</dbReference>
<evidence type="ECO:0000256" key="1">
    <source>
        <dbReference type="ARBA" id="ARBA00022614"/>
    </source>
</evidence>
<keyword evidence="1" id="KW-0433">Leucine-rich repeat</keyword>
<evidence type="ECO:0000313" key="5">
    <source>
        <dbReference type="EMBL" id="WVY93623.1"/>
    </source>
</evidence>
<dbReference type="Proteomes" id="UP001374535">
    <property type="component" value="Chromosome 10"/>
</dbReference>
<evidence type="ECO:0000259" key="4">
    <source>
        <dbReference type="Pfam" id="PF08263"/>
    </source>
</evidence>
<sequence>MAFPHHQSLTFSAAFLLVATWSSRQDNTHEPSDTVMPFHFHLLEIFESSSAFAFLGCIFQRVSSLKLLSSCGFAAICYMLLGRITSLVMLKLLFDGIQVFVEAVALILRIEALIAIKSSLIDPNGNLSNWNHGDPCTSRWKGVLCFNETQEDGYLHAITEFATVWNLGTRAWQINIHEKIEFYVEQHKWQYSKGSWQYQIFGTISHEQQLNQRANPTRAFSITKSCSPMHLCFCSLLDNNNLSGYLPPELYKLPNLLIIQLDNNNFEGNSIPDTYGNMSKLLKM</sequence>
<protein>
    <recommendedName>
        <fullName evidence="4">Leucine-rich repeat-containing N-terminal plant-type domain-containing protein</fullName>
    </recommendedName>
</protein>
<keyword evidence="3" id="KW-0677">Repeat</keyword>
<name>A0AAQ3MMP1_VIGMU</name>
<dbReference type="Gene3D" id="3.80.10.10">
    <property type="entry name" value="Ribonuclease Inhibitor"/>
    <property type="match status" value="1"/>
</dbReference>
<organism evidence="5 6">
    <name type="scientific">Vigna mungo</name>
    <name type="common">Black gram</name>
    <name type="synonym">Phaseolus mungo</name>
    <dbReference type="NCBI Taxonomy" id="3915"/>
    <lineage>
        <taxon>Eukaryota</taxon>
        <taxon>Viridiplantae</taxon>
        <taxon>Streptophyta</taxon>
        <taxon>Embryophyta</taxon>
        <taxon>Tracheophyta</taxon>
        <taxon>Spermatophyta</taxon>
        <taxon>Magnoliopsida</taxon>
        <taxon>eudicotyledons</taxon>
        <taxon>Gunneridae</taxon>
        <taxon>Pentapetalae</taxon>
        <taxon>rosids</taxon>
        <taxon>fabids</taxon>
        <taxon>Fabales</taxon>
        <taxon>Fabaceae</taxon>
        <taxon>Papilionoideae</taxon>
        <taxon>50 kb inversion clade</taxon>
        <taxon>NPAAA clade</taxon>
        <taxon>indigoferoid/millettioid clade</taxon>
        <taxon>Phaseoleae</taxon>
        <taxon>Vigna</taxon>
    </lineage>
</organism>
<reference evidence="5 6" key="1">
    <citation type="journal article" date="2023" name="Life. Sci Alliance">
        <title>Evolutionary insights into 3D genome organization and epigenetic landscape of Vigna mungo.</title>
        <authorList>
            <person name="Junaid A."/>
            <person name="Singh B."/>
            <person name="Bhatia S."/>
        </authorList>
    </citation>
    <scope>NUCLEOTIDE SEQUENCE [LARGE SCALE GENOMIC DNA]</scope>
    <source>
        <strain evidence="5">Urdbean</strain>
    </source>
</reference>
<keyword evidence="6" id="KW-1185">Reference proteome</keyword>
<dbReference type="SUPFAM" id="SSF52058">
    <property type="entry name" value="L domain-like"/>
    <property type="match status" value="1"/>
</dbReference>
<evidence type="ECO:0000256" key="3">
    <source>
        <dbReference type="ARBA" id="ARBA00022737"/>
    </source>
</evidence>
<proteinExistence type="predicted"/>
<keyword evidence="2" id="KW-0732">Signal</keyword>
<evidence type="ECO:0000256" key="2">
    <source>
        <dbReference type="ARBA" id="ARBA00022729"/>
    </source>
</evidence>
<accession>A0AAQ3MMP1</accession>
<dbReference type="AlphaFoldDB" id="A0AAQ3MMP1"/>
<evidence type="ECO:0000313" key="6">
    <source>
        <dbReference type="Proteomes" id="UP001374535"/>
    </source>
</evidence>
<dbReference type="Pfam" id="PF08263">
    <property type="entry name" value="LRRNT_2"/>
    <property type="match status" value="1"/>
</dbReference>
<feature type="domain" description="Leucine-rich repeat-containing N-terminal plant-type" evidence="4">
    <location>
        <begin position="111"/>
        <end position="145"/>
    </location>
</feature>